<dbReference type="AlphaFoldDB" id="A0A9D1MUN7"/>
<proteinExistence type="predicted"/>
<gene>
    <name evidence="2" type="ORF">IAD23_04020</name>
</gene>
<name>A0A9D1MUN7_9FIRM</name>
<protein>
    <submittedName>
        <fullName evidence="2">Uncharacterized protein</fullName>
    </submittedName>
</protein>
<sequence length="112" mass="12635">MENLNTGYFPQWSFKEWIKVIAGIGGFCLLVFLVIHATNSQAIPPATAEGGNDPYQWEFYIYKDGEICYSNSESTINFFEWTPETTGDYNLVVNVIDATGFKVTHSTEFSVT</sequence>
<keyword evidence="1" id="KW-0812">Transmembrane</keyword>
<comment type="caution">
    <text evidence="2">The sequence shown here is derived from an EMBL/GenBank/DDBJ whole genome shotgun (WGS) entry which is preliminary data.</text>
</comment>
<evidence type="ECO:0000256" key="1">
    <source>
        <dbReference type="SAM" id="Phobius"/>
    </source>
</evidence>
<reference evidence="2" key="1">
    <citation type="submission" date="2020-10" db="EMBL/GenBank/DDBJ databases">
        <authorList>
            <person name="Gilroy R."/>
        </authorList>
    </citation>
    <scope>NUCLEOTIDE SEQUENCE</scope>
    <source>
        <strain evidence="2">CHK176-6737</strain>
    </source>
</reference>
<keyword evidence="1" id="KW-1133">Transmembrane helix</keyword>
<evidence type="ECO:0000313" key="2">
    <source>
        <dbReference type="EMBL" id="HIU69103.1"/>
    </source>
</evidence>
<dbReference type="Proteomes" id="UP000824125">
    <property type="component" value="Unassembled WGS sequence"/>
</dbReference>
<organism evidence="2 3">
    <name type="scientific">Candidatus Scybalenecus merdavium</name>
    <dbReference type="NCBI Taxonomy" id="2840939"/>
    <lineage>
        <taxon>Bacteria</taxon>
        <taxon>Bacillati</taxon>
        <taxon>Bacillota</taxon>
        <taxon>Clostridia</taxon>
        <taxon>Eubacteriales</taxon>
        <taxon>Oscillospiraceae</taxon>
        <taxon>Oscillospiraceae incertae sedis</taxon>
        <taxon>Candidatus Scybalenecus</taxon>
    </lineage>
</organism>
<feature type="transmembrane region" description="Helical" evidence="1">
    <location>
        <begin position="17"/>
        <end position="35"/>
    </location>
</feature>
<reference evidence="2" key="2">
    <citation type="journal article" date="2021" name="PeerJ">
        <title>Extensive microbial diversity within the chicken gut microbiome revealed by metagenomics and culture.</title>
        <authorList>
            <person name="Gilroy R."/>
            <person name="Ravi A."/>
            <person name="Getino M."/>
            <person name="Pursley I."/>
            <person name="Horton D.L."/>
            <person name="Alikhan N.F."/>
            <person name="Baker D."/>
            <person name="Gharbi K."/>
            <person name="Hall N."/>
            <person name="Watson M."/>
            <person name="Adriaenssens E.M."/>
            <person name="Foster-Nyarko E."/>
            <person name="Jarju S."/>
            <person name="Secka A."/>
            <person name="Antonio M."/>
            <person name="Oren A."/>
            <person name="Chaudhuri R.R."/>
            <person name="La Ragione R."/>
            <person name="Hildebrand F."/>
            <person name="Pallen M.J."/>
        </authorList>
    </citation>
    <scope>NUCLEOTIDE SEQUENCE</scope>
    <source>
        <strain evidence="2">CHK176-6737</strain>
    </source>
</reference>
<dbReference type="EMBL" id="DVNM01000020">
    <property type="protein sequence ID" value="HIU69103.1"/>
    <property type="molecule type" value="Genomic_DNA"/>
</dbReference>
<accession>A0A9D1MUN7</accession>
<evidence type="ECO:0000313" key="3">
    <source>
        <dbReference type="Proteomes" id="UP000824125"/>
    </source>
</evidence>
<keyword evidence="1" id="KW-0472">Membrane</keyword>